<evidence type="ECO:0000313" key="2">
    <source>
        <dbReference type="EMBL" id="MFL0195949.1"/>
    </source>
</evidence>
<dbReference type="RefSeq" id="WP_406792063.1">
    <property type="nucleotide sequence ID" value="NZ_JBJHZX010000013.1"/>
</dbReference>
<keyword evidence="1" id="KW-1133">Transmembrane helix</keyword>
<keyword evidence="1" id="KW-0472">Membrane</keyword>
<dbReference type="EMBL" id="JBJHZX010000013">
    <property type="protein sequence ID" value="MFL0195949.1"/>
    <property type="molecule type" value="Genomic_DNA"/>
</dbReference>
<feature type="transmembrane region" description="Helical" evidence="1">
    <location>
        <begin position="26"/>
        <end position="44"/>
    </location>
</feature>
<feature type="transmembrane region" description="Helical" evidence="1">
    <location>
        <begin position="5"/>
        <end position="20"/>
    </location>
</feature>
<comment type="caution">
    <text evidence="2">The sequence shown here is derived from an EMBL/GenBank/DDBJ whole genome shotgun (WGS) entry which is preliminary data.</text>
</comment>
<dbReference type="Proteomes" id="UP001623660">
    <property type="component" value="Unassembled WGS sequence"/>
</dbReference>
<gene>
    <name evidence="2" type="primary">ylbJ</name>
    <name evidence="2" type="ORF">ACJDU8_10285</name>
</gene>
<proteinExistence type="predicted"/>
<feature type="transmembrane region" description="Helical" evidence="1">
    <location>
        <begin position="56"/>
        <end position="75"/>
    </location>
</feature>
<feature type="transmembrane region" description="Helical" evidence="1">
    <location>
        <begin position="216"/>
        <end position="236"/>
    </location>
</feature>
<keyword evidence="3" id="KW-1185">Reference proteome</keyword>
<feature type="transmembrane region" description="Helical" evidence="1">
    <location>
        <begin position="288"/>
        <end position="309"/>
    </location>
</feature>
<feature type="transmembrane region" description="Helical" evidence="1">
    <location>
        <begin position="321"/>
        <end position="341"/>
    </location>
</feature>
<reference evidence="2 3" key="1">
    <citation type="submission" date="2024-11" db="EMBL/GenBank/DDBJ databases">
        <authorList>
            <person name="Heng Y.C."/>
            <person name="Lim A.C.H."/>
            <person name="Lee J.K.Y."/>
            <person name="Kittelmann S."/>
        </authorList>
    </citation>
    <scope>NUCLEOTIDE SEQUENCE [LARGE SCALE GENOMIC DNA]</scope>
    <source>
        <strain evidence="2 3">WILCCON 0269</strain>
    </source>
</reference>
<feature type="transmembrane region" description="Helical" evidence="1">
    <location>
        <begin position="162"/>
        <end position="182"/>
    </location>
</feature>
<sequence>MEILLYFLIGAIILLLYFLFKNTNWIITIICSLLIIQIILAPQICIDGVISGTLLFFYKVFPSLFSFLVVCNIILCYDGINIYSRLIGKILCKPLRLPVSCSFVIIISILCGYPLGAKYSCELYEKNIIDSFTCERLLNIASNASPIFILGSVGISMLKNSFIGYILLLSNLISCIVMGLLIPTRKTYKEYNIKKNHTHTYENIGKSIKKSIEGSLTTCTSIGGFIIIFSVINNILKHNFLFNSLVYRISSILGISKDIVEGTLLGIIEMTNGCSLISSSTASITLKLIIISFLFTFSGISIISQVYSFTYKFKISMKKYIVRKIFQGIICSITSFLLYNLSFHKLSTEAFLPNYKIAQNISNVFIFTFILLTIPWIIFKLKELFHIS</sequence>
<protein>
    <submittedName>
        <fullName evidence="2">Sporulation integral membrane protein YlbJ</fullName>
    </submittedName>
</protein>
<evidence type="ECO:0000256" key="1">
    <source>
        <dbReference type="SAM" id="Phobius"/>
    </source>
</evidence>
<accession>A0ABW8SIW7</accession>
<feature type="transmembrane region" description="Helical" evidence="1">
    <location>
        <begin position="361"/>
        <end position="379"/>
    </location>
</feature>
<name>A0ABW8SIW7_9CLOT</name>
<feature type="transmembrane region" description="Helical" evidence="1">
    <location>
        <begin position="95"/>
        <end position="116"/>
    </location>
</feature>
<dbReference type="NCBIfam" id="TIGR02871">
    <property type="entry name" value="spore_ylbJ"/>
    <property type="match status" value="1"/>
</dbReference>
<keyword evidence="1" id="KW-0812">Transmembrane</keyword>
<dbReference type="InterPro" id="IPR014226">
    <property type="entry name" value="Spore_IM_YlbJ"/>
</dbReference>
<evidence type="ECO:0000313" key="3">
    <source>
        <dbReference type="Proteomes" id="UP001623660"/>
    </source>
</evidence>
<organism evidence="2 3">
    <name type="scientific">Candidatus Clostridium eludens</name>
    <dbReference type="NCBI Taxonomy" id="3381663"/>
    <lineage>
        <taxon>Bacteria</taxon>
        <taxon>Bacillati</taxon>
        <taxon>Bacillota</taxon>
        <taxon>Clostridia</taxon>
        <taxon>Eubacteriales</taxon>
        <taxon>Clostridiaceae</taxon>
        <taxon>Clostridium</taxon>
    </lineage>
</organism>